<dbReference type="AlphaFoldDB" id="A0A6L3TCP2"/>
<dbReference type="SUPFAM" id="SSF48498">
    <property type="entry name" value="Tetracyclin repressor-like, C-terminal domain"/>
    <property type="match status" value="1"/>
</dbReference>
<keyword evidence="2 4" id="KW-0238">DNA-binding</keyword>
<dbReference type="PANTHER" id="PTHR30055:SF146">
    <property type="entry name" value="HTH-TYPE TRANSCRIPTIONAL DUAL REGULATOR CECR"/>
    <property type="match status" value="1"/>
</dbReference>
<dbReference type="RefSeq" id="WP_150996469.1">
    <property type="nucleotide sequence ID" value="NZ_VZZK01000001.1"/>
</dbReference>
<keyword evidence="8" id="KW-1185">Reference proteome</keyword>
<dbReference type="Gene3D" id="1.10.10.60">
    <property type="entry name" value="Homeodomain-like"/>
    <property type="match status" value="1"/>
</dbReference>
<organism evidence="7 8">
    <name type="scientific">Methylobacterium soli</name>
    <dbReference type="NCBI Taxonomy" id="553447"/>
    <lineage>
        <taxon>Bacteria</taxon>
        <taxon>Pseudomonadati</taxon>
        <taxon>Pseudomonadota</taxon>
        <taxon>Alphaproteobacteria</taxon>
        <taxon>Hyphomicrobiales</taxon>
        <taxon>Methylobacteriaceae</taxon>
        <taxon>Methylobacterium</taxon>
    </lineage>
</organism>
<evidence type="ECO:0000256" key="1">
    <source>
        <dbReference type="ARBA" id="ARBA00023015"/>
    </source>
</evidence>
<evidence type="ECO:0000313" key="7">
    <source>
        <dbReference type="EMBL" id="KAB1081803.1"/>
    </source>
</evidence>
<dbReference type="GO" id="GO:0003700">
    <property type="term" value="F:DNA-binding transcription factor activity"/>
    <property type="evidence" value="ECO:0007669"/>
    <property type="project" value="TreeGrafter"/>
</dbReference>
<dbReference type="OrthoDB" id="9816431at2"/>
<dbReference type="PROSITE" id="PS50977">
    <property type="entry name" value="HTH_TETR_2"/>
    <property type="match status" value="1"/>
</dbReference>
<evidence type="ECO:0000256" key="2">
    <source>
        <dbReference type="ARBA" id="ARBA00023125"/>
    </source>
</evidence>
<dbReference type="Proteomes" id="UP000474159">
    <property type="component" value="Unassembled WGS sequence"/>
</dbReference>
<evidence type="ECO:0000256" key="4">
    <source>
        <dbReference type="PROSITE-ProRule" id="PRU00335"/>
    </source>
</evidence>
<dbReference type="InterPro" id="IPR023772">
    <property type="entry name" value="DNA-bd_HTH_TetR-type_CS"/>
</dbReference>
<dbReference type="FunFam" id="1.10.10.60:FF:000141">
    <property type="entry name" value="TetR family transcriptional regulator"/>
    <property type="match status" value="1"/>
</dbReference>
<evidence type="ECO:0000313" key="8">
    <source>
        <dbReference type="Proteomes" id="UP000474159"/>
    </source>
</evidence>
<dbReference type="InterPro" id="IPR009057">
    <property type="entry name" value="Homeodomain-like_sf"/>
</dbReference>
<feature type="domain" description="HTH tetR-type" evidence="6">
    <location>
        <begin position="19"/>
        <end position="79"/>
    </location>
</feature>
<feature type="compositionally biased region" description="Basic and acidic residues" evidence="5">
    <location>
        <begin position="7"/>
        <end position="20"/>
    </location>
</feature>
<feature type="region of interest" description="Disordered" evidence="5">
    <location>
        <begin position="1"/>
        <end position="20"/>
    </location>
</feature>
<dbReference type="InterPro" id="IPR001647">
    <property type="entry name" value="HTH_TetR"/>
</dbReference>
<dbReference type="Pfam" id="PF14246">
    <property type="entry name" value="TetR_C_7"/>
    <property type="match status" value="1"/>
</dbReference>
<proteinExistence type="predicted"/>
<feature type="DNA-binding region" description="H-T-H motif" evidence="4">
    <location>
        <begin position="42"/>
        <end position="61"/>
    </location>
</feature>
<dbReference type="Gene3D" id="1.10.357.10">
    <property type="entry name" value="Tetracycline Repressor, domain 2"/>
    <property type="match status" value="1"/>
</dbReference>
<dbReference type="GO" id="GO:0000976">
    <property type="term" value="F:transcription cis-regulatory region binding"/>
    <property type="evidence" value="ECO:0007669"/>
    <property type="project" value="TreeGrafter"/>
</dbReference>
<dbReference type="InterPro" id="IPR036271">
    <property type="entry name" value="Tet_transcr_reg_TetR-rel_C_sf"/>
</dbReference>
<keyword evidence="1" id="KW-0805">Transcription regulation</keyword>
<dbReference type="PRINTS" id="PR00455">
    <property type="entry name" value="HTHTETR"/>
</dbReference>
<reference evidence="7 8" key="1">
    <citation type="submission" date="2019-09" db="EMBL/GenBank/DDBJ databases">
        <title>YIM 48816 draft genome.</title>
        <authorList>
            <person name="Jiang L."/>
        </authorList>
    </citation>
    <scope>NUCLEOTIDE SEQUENCE [LARGE SCALE GENOMIC DNA]</scope>
    <source>
        <strain evidence="7 8">YIM 48816</strain>
    </source>
</reference>
<dbReference type="PROSITE" id="PS01081">
    <property type="entry name" value="HTH_TETR_1"/>
    <property type="match status" value="1"/>
</dbReference>
<dbReference type="SUPFAM" id="SSF46689">
    <property type="entry name" value="Homeodomain-like"/>
    <property type="match status" value="1"/>
</dbReference>
<sequence length="215" mass="23374">MTGDPPTLERHPIRPGAESDKRRQILDGARAVFLAAGFDGASMGEIAKTSGVSKGTLYVYFDSKESLFEALTLEEKRGLAEAMFRLDADDPDVRAVLTRLGQTYLVEMMRPEHVAVIRMVIGATEKFPRFGQAFYEAGPAQGVARLTRYITAQAEAGRLRACDTELAAKHFLHLCQAGLLTGLLFAAGNPVSAAETAYRVEEAVRVFFAAYGPEA</sequence>
<evidence type="ECO:0000256" key="5">
    <source>
        <dbReference type="SAM" id="MobiDB-lite"/>
    </source>
</evidence>
<dbReference type="EMBL" id="VZZK01000001">
    <property type="protein sequence ID" value="KAB1081803.1"/>
    <property type="molecule type" value="Genomic_DNA"/>
</dbReference>
<keyword evidence="3" id="KW-0804">Transcription</keyword>
<evidence type="ECO:0000259" key="6">
    <source>
        <dbReference type="PROSITE" id="PS50977"/>
    </source>
</evidence>
<accession>A0A6L3TCP2</accession>
<protein>
    <submittedName>
        <fullName evidence="7">TetR/AcrR family transcriptional regulator</fullName>
    </submittedName>
</protein>
<dbReference type="Pfam" id="PF00440">
    <property type="entry name" value="TetR_N"/>
    <property type="match status" value="1"/>
</dbReference>
<dbReference type="InterPro" id="IPR050109">
    <property type="entry name" value="HTH-type_TetR-like_transc_reg"/>
</dbReference>
<gene>
    <name evidence="7" type="ORF">F6X53_01535</name>
</gene>
<dbReference type="PANTHER" id="PTHR30055">
    <property type="entry name" value="HTH-TYPE TRANSCRIPTIONAL REGULATOR RUTR"/>
    <property type="match status" value="1"/>
</dbReference>
<evidence type="ECO:0000256" key="3">
    <source>
        <dbReference type="ARBA" id="ARBA00023163"/>
    </source>
</evidence>
<name>A0A6L3TCP2_9HYPH</name>
<comment type="caution">
    <text evidence="7">The sequence shown here is derived from an EMBL/GenBank/DDBJ whole genome shotgun (WGS) entry which is preliminary data.</text>
</comment>
<dbReference type="InterPro" id="IPR039536">
    <property type="entry name" value="TetR_C_Proteobacteria"/>
</dbReference>